<reference evidence="1 2" key="1">
    <citation type="submission" date="2020-07" db="EMBL/GenBank/DDBJ databases">
        <title>Gai3-2, isolated from salt lake.</title>
        <authorList>
            <person name="Cui H."/>
            <person name="Shi X."/>
        </authorList>
    </citation>
    <scope>NUCLEOTIDE SEQUENCE [LARGE SCALE GENOMIC DNA]</scope>
    <source>
        <strain evidence="1 2">Gai3-2</strain>
        <plasmid evidence="1 2">unnamed3</plasmid>
    </source>
</reference>
<dbReference type="KEGG" id="halg:HUG10_20975"/>
<keyword evidence="1" id="KW-0614">Plasmid</keyword>
<accession>A0A7D5K405</accession>
<dbReference type="GeneID" id="56031362"/>
<sequence>MCEYALNHCISCGSENVGGFMATERIASVSCDDCGIRFNIDDINGDLEWGRDE</sequence>
<dbReference type="Proteomes" id="UP000509750">
    <property type="component" value="Plasmid unnamed3"/>
</dbReference>
<proteinExistence type="predicted"/>
<geneLocation type="plasmid" evidence="1 2">
    <name>unnamed3</name>
</geneLocation>
<keyword evidence="2" id="KW-1185">Reference proteome</keyword>
<dbReference type="EMBL" id="CP058532">
    <property type="protein sequence ID" value="QLG30061.1"/>
    <property type="molecule type" value="Genomic_DNA"/>
</dbReference>
<evidence type="ECO:0000313" key="1">
    <source>
        <dbReference type="EMBL" id="QLG30061.1"/>
    </source>
</evidence>
<protein>
    <submittedName>
        <fullName evidence="1">Uncharacterized protein</fullName>
    </submittedName>
</protein>
<dbReference type="AlphaFoldDB" id="A0A7D5K405"/>
<name>A0A7D5K405_9EURY</name>
<dbReference type="RefSeq" id="WP_179171635.1">
    <property type="nucleotide sequence ID" value="NZ_CP058532.1"/>
</dbReference>
<evidence type="ECO:0000313" key="2">
    <source>
        <dbReference type="Proteomes" id="UP000509750"/>
    </source>
</evidence>
<organism evidence="1 2">
    <name type="scientific">Halorarum halophilum</name>
    <dbReference type="NCBI Taxonomy" id="2743090"/>
    <lineage>
        <taxon>Archaea</taxon>
        <taxon>Methanobacteriati</taxon>
        <taxon>Methanobacteriota</taxon>
        <taxon>Stenosarchaea group</taxon>
        <taxon>Halobacteria</taxon>
        <taxon>Halobacteriales</taxon>
        <taxon>Haloferacaceae</taxon>
        <taxon>Halorarum</taxon>
    </lineage>
</organism>
<gene>
    <name evidence="1" type="ORF">HUG10_20975</name>
</gene>